<sequence length="71" mass="7609">MAAFSWARDIGPIASSRAFLGGDSNTSCICRAAVVVSAECERISEYPPNTRNVVSTLQASLKWNEAVGDIF</sequence>
<keyword evidence="2" id="KW-1185">Reference proteome</keyword>
<organism evidence="1 2">
    <name type="scientific">Vespula maculifrons</name>
    <name type="common">Eastern yellow jacket</name>
    <name type="synonym">Wasp</name>
    <dbReference type="NCBI Taxonomy" id="7453"/>
    <lineage>
        <taxon>Eukaryota</taxon>
        <taxon>Metazoa</taxon>
        <taxon>Ecdysozoa</taxon>
        <taxon>Arthropoda</taxon>
        <taxon>Hexapoda</taxon>
        <taxon>Insecta</taxon>
        <taxon>Pterygota</taxon>
        <taxon>Neoptera</taxon>
        <taxon>Endopterygota</taxon>
        <taxon>Hymenoptera</taxon>
        <taxon>Apocrita</taxon>
        <taxon>Aculeata</taxon>
        <taxon>Vespoidea</taxon>
        <taxon>Vespidae</taxon>
        <taxon>Vespinae</taxon>
        <taxon>Vespula</taxon>
    </lineage>
</organism>
<accession>A0ABD2CCZ4</accession>
<reference evidence="1 2" key="1">
    <citation type="journal article" date="2024" name="Ann. Entomol. Soc. Am.">
        <title>Genomic analyses of the southern and eastern yellowjacket wasps (Hymenoptera: Vespidae) reveal evolutionary signatures of social life.</title>
        <authorList>
            <person name="Catto M.A."/>
            <person name="Caine P.B."/>
            <person name="Orr S.E."/>
            <person name="Hunt B.G."/>
            <person name="Goodisman M.A.D."/>
        </authorList>
    </citation>
    <scope>NUCLEOTIDE SEQUENCE [LARGE SCALE GENOMIC DNA]</scope>
    <source>
        <strain evidence="1">232</strain>
        <tissue evidence="1">Head and thorax</tissue>
    </source>
</reference>
<dbReference type="EMBL" id="JAYRBN010000056">
    <property type="protein sequence ID" value="KAL2742922.1"/>
    <property type="molecule type" value="Genomic_DNA"/>
</dbReference>
<dbReference type="AlphaFoldDB" id="A0ABD2CCZ4"/>
<dbReference type="Proteomes" id="UP001607303">
    <property type="component" value="Unassembled WGS sequence"/>
</dbReference>
<comment type="caution">
    <text evidence="1">The sequence shown here is derived from an EMBL/GenBank/DDBJ whole genome shotgun (WGS) entry which is preliminary data.</text>
</comment>
<proteinExistence type="predicted"/>
<protein>
    <submittedName>
        <fullName evidence="1">Uncharacterized protein</fullName>
    </submittedName>
</protein>
<name>A0ABD2CCZ4_VESMC</name>
<gene>
    <name evidence="1" type="ORF">V1477_008411</name>
</gene>
<evidence type="ECO:0000313" key="2">
    <source>
        <dbReference type="Proteomes" id="UP001607303"/>
    </source>
</evidence>
<evidence type="ECO:0000313" key="1">
    <source>
        <dbReference type="EMBL" id="KAL2742922.1"/>
    </source>
</evidence>